<feature type="region of interest" description="Disordered" evidence="10">
    <location>
        <begin position="24"/>
        <end position="46"/>
    </location>
</feature>
<dbReference type="SUPFAM" id="SSF53686">
    <property type="entry name" value="Tryptophan synthase beta subunit-like PLP-dependent enzymes"/>
    <property type="match status" value="1"/>
</dbReference>
<dbReference type="GO" id="GO:0005737">
    <property type="term" value="C:cytoplasm"/>
    <property type="evidence" value="ECO:0007669"/>
    <property type="project" value="TreeGrafter"/>
</dbReference>
<keyword evidence="6" id="KW-0663">Pyridoxal phosphate</keyword>
<dbReference type="GO" id="GO:0004834">
    <property type="term" value="F:tryptophan synthase activity"/>
    <property type="evidence" value="ECO:0007669"/>
    <property type="project" value="UniProtKB-EC"/>
</dbReference>
<dbReference type="GeneID" id="81384547"/>
<proteinExistence type="predicted"/>
<comment type="pathway">
    <text evidence="2">Amino-acid biosynthesis; L-tryptophan biosynthesis; L-tryptophan from chorismate: step 5/5.</text>
</comment>
<comment type="catalytic activity">
    <reaction evidence="9">
        <text>(1S,2R)-1-C-(indol-3-yl)glycerol 3-phosphate + L-serine = D-glyceraldehyde 3-phosphate + L-tryptophan + H2O</text>
        <dbReference type="Rhea" id="RHEA:10532"/>
        <dbReference type="ChEBI" id="CHEBI:15377"/>
        <dbReference type="ChEBI" id="CHEBI:33384"/>
        <dbReference type="ChEBI" id="CHEBI:57912"/>
        <dbReference type="ChEBI" id="CHEBI:58866"/>
        <dbReference type="ChEBI" id="CHEBI:59776"/>
        <dbReference type="EC" id="4.2.1.20"/>
    </reaction>
</comment>
<dbReference type="InterPro" id="IPR001926">
    <property type="entry name" value="TrpB-like_PALP"/>
</dbReference>
<evidence type="ECO:0000256" key="1">
    <source>
        <dbReference type="ARBA" id="ARBA00001933"/>
    </source>
</evidence>
<gene>
    <name evidence="12" type="ORF">N7469_006462</name>
</gene>
<keyword evidence="5" id="KW-0822">Tryptophan biosynthesis</keyword>
<evidence type="ECO:0000256" key="5">
    <source>
        <dbReference type="ARBA" id="ARBA00022822"/>
    </source>
</evidence>
<dbReference type="Gene3D" id="3.40.50.1100">
    <property type="match status" value="2"/>
</dbReference>
<comment type="cofactor">
    <cofactor evidence="1">
        <name>pyridoxal 5'-phosphate</name>
        <dbReference type="ChEBI" id="CHEBI:597326"/>
    </cofactor>
</comment>
<accession>A0A9W9NY09</accession>
<keyword evidence="8" id="KW-0456">Lyase</keyword>
<dbReference type="Proteomes" id="UP001147733">
    <property type="component" value="Unassembled WGS sequence"/>
</dbReference>
<reference evidence="12" key="1">
    <citation type="submission" date="2022-11" db="EMBL/GenBank/DDBJ databases">
        <authorList>
            <person name="Petersen C."/>
        </authorList>
    </citation>
    <scope>NUCLEOTIDE SEQUENCE</scope>
    <source>
        <strain evidence="12">IBT 23319</strain>
    </source>
</reference>
<dbReference type="AlphaFoldDB" id="A0A9W9NY09"/>
<dbReference type="Pfam" id="PF00291">
    <property type="entry name" value="PALP"/>
    <property type="match status" value="1"/>
</dbReference>
<evidence type="ECO:0000256" key="6">
    <source>
        <dbReference type="ARBA" id="ARBA00022898"/>
    </source>
</evidence>
<sequence length="525" mass="56708">MAFTTFRLLQRLFCFGSTKRFDKTESTLNSNSNNHVPRPSTIPKVTNRVDCPHTRVQDCPPTRVRERNTTNQRGSAPPIPSIYSITSNHTCVISDEGSLVTATTAATSQSPSLPPETSVIKTIPSWNDGRPYVLILQADGTIKPPQISFGDYGSFGGQFVPESMMGFLHDLTSAFEVAVSDPLFWAEYISLQRPQPTPLTLASKLTYAVGGATIWFKREDMNEYGTHKTRNIIGQLLLARRMGRTEIVTDCAAAKHGNFTALMCARLGLRCVVVMGADDAYAQKEDVHEMKMLGAKIVTARSTSGMGSLRAAITEALRYSVCNHETVYYLMGGPVGPSPLPTVTRTFQALLGEEVAVQMHRATGCQPDVVVAAVGSGCGAVGLFRPFLHRSTVRLVGVEGVHAAALTEGSLGVLQGSRTLMLQNEDGQINDSYSISPDLNLSTVGPEVAYWKSMGRVEIRTATDADALDGFQSLLNHEGILTGLDSSHAVKTVLSLARELGPGKNVVLMVTGSDSIGVRERMLDV</sequence>
<dbReference type="PANTHER" id="PTHR48077">
    <property type="entry name" value="TRYPTOPHAN SYNTHASE-RELATED"/>
    <property type="match status" value="1"/>
</dbReference>
<dbReference type="EMBL" id="JAPQKT010000005">
    <property type="protein sequence ID" value="KAJ5231874.1"/>
    <property type="molecule type" value="Genomic_DNA"/>
</dbReference>
<dbReference type="InterPro" id="IPR023026">
    <property type="entry name" value="Trp_synth_beta/beta-like"/>
</dbReference>
<evidence type="ECO:0000259" key="11">
    <source>
        <dbReference type="Pfam" id="PF00291"/>
    </source>
</evidence>
<evidence type="ECO:0000256" key="3">
    <source>
        <dbReference type="ARBA" id="ARBA00012043"/>
    </source>
</evidence>
<evidence type="ECO:0000313" key="13">
    <source>
        <dbReference type="Proteomes" id="UP001147733"/>
    </source>
</evidence>
<dbReference type="OrthoDB" id="4296777at2759"/>
<name>A0A9W9NY09_PENCI</name>
<feature type="domain" description="Tryptophan synthase beta chain-like PALP" evidence="11">
    <location>
        <begin position="195"/>
        <end position="512"/>
    </location>
</feature>
<evidence type="ECO:0000256" key="4">
    <source>
        <dbReference type="ARBA" id="ARBA00022605"/>
    </source>
</evidence>
<evidence type="ECO:0000256" key="7">
    <source>
        <dbReference type="ARBA" id="ARBA00023141"/>
    </source>
</evidence>
<keyword evidence="13" id="KW-1185">Reference proteome</keyword>
<reference evidence="12" key="2">
    <citation type="journal article" date="2023" name="IMA Fungus">
        <title>Comparative genomic study of the Penicillium genus elucidates a diverse pangenome and 15 lateral gene transfer events.</title>
        <authorList>
            <person name="Petersen C."/>
            <person name="Sorensen T."/>
            <person name="Nielsen M.R."/>
            <person name="Sondergaard T.E."/>
            <person name="Sorensen J.L."/>
            <person name="Fitzpatrick D.A."/>
            <person name="Frisvad J.C."/>
            <person name="Nielsen K.L."/>
        </authorList>
    </citation>
    <scope>NUCLEOTIDE SEQUENCE</scope>
    <source>
        <strain evidence="12">IBT 23319</strain>
    </source>
</reference>
<feature type="compositionally biased region" description="Polar residues" evidence="10">
    <location>
        <begin position="26"/>
        <end position="35"/>
    </location>
</feature>
<evidence type="ECO:0000256" key="8">
    <source>
        <dbReference type="ARBA" id="ARBA00023239"/>
    </source>
</evidence>
<evidence type="ECO:0000256" key="10">
    <source>
        <dbReference type="SAM" id="MobiDB-lite"/>
    </source>
</evidence>
<evidence type="ECO:0000256" key="2">
    <source>
        <dbReference type="ARBA" id="ARBA00004733"/>
    </source>
</evidence>
<organism evidence="12 13">
    <name type="scientific">Penicillium citrinum</name>
    <dbReference type="NCBI Taxonomy" id="5077"/>
    <lineage>
        <taxon>Eukaryota</taxon>
        <taxon>Fungi</taxon>
        <taxon>Dikarya</taxon>
        <taxon>Ascomycota</taxon>
        <taxon>Pezizomycotina</taxon>
        <taxon>Eurotiomycetes</taxon>
        <taxon>Eurotiomycetidae</taxon>
        <taxon>Eurotiales</taxon>
        <taxon>Aspergillaceae</taxon>
        <taxon>Penicillium</taxon>
    </lineage>
</organism>
<protein>
    <recommendedName>
        <fullName evidence="3">tryptophan synthase</fullName>
        <ecNumber evidence="3">4.2.1.20</ecNumber>
    </recommendedName>
</protein>
<dbReference type="InterPro" id="IPR036052">
    <property type="entry name" value="TrpB-like_PALP_sf"/>
</dbReference>
<dbReference type="PANTHER" id="PTHR48077:SF2">
    <property type="entry name" value="TRYPTOPHAN SYNTHASE"/>
    <property type="match status" value="1"/>
</dbReference>
<dbReference type="RefSeq" id="XP_056500618.1">
    <property type="nucleotide sequence ID" value="XM_056645380.1"/>
</dbReference>
<comment type="caution">
    <text evidence="12">The sequence shown here is derived from an EMBL/GenBank/DDBJ whole genome shotgun (WGS) entry which is preliminary data.</text>
</comment>
<keyword evidence="4" id="KW-0028">Amino-acid biosynthesis</keyword>
<dbReference type="EC" id="4.2.1.20" evidence="3"/>
<evidence type="ECO:0000313" key="12">
    <source>
        <dbReference type="EMBL" id="KAJ5231874.1"/>
    </source>
</evidence>
<evidence type="ECO:0000256" key="9">
    <source>
        <dbReference type="ARBA" id="ARBA00049047"/>
    </source>
</evidence>
<keyword evidence="7" id="KW-0057">Aromatic amino acid biosynthesis</keyword>